<protein>
    <submittedName>
        <fullName evidence="3">NepR family anti-sigma factor</fullName>
    </submittedName>
</protein>
<feature type="domain" description="Anti-sigma factor NepR" evidence="2">
    <location>
        <begin position="40"/>
        <end position="73"/>
    </location>
</feature>
<evidence type="ECO:0000259" key="2">
    <source>
        <dbReference type="Pfam" id="PF18557"/>
    </source>
</evidence>
<gene>
    <name evidence="3" type="ORF">ABEG18_16655</name>
</gene>
<feature type="compositionally biased region" description="Polar residues" evidence="1">
    <location>
        <begin position="13"/>
        <end position="30"/>
    </location>
</feature>
<organism evidence="3">
    <name type="scientific">Alsobacter sp. KACC 23698</name>
    <dbReference type="NCBI Taxonomy" id="3149229"/>
    <lineage>
        <taxon>Bacteria</taxon>
        <taxon>Pseudomonadati</taxon>
        <taxon>Pseudomonadota</taxon>
        <taxon>Alphaproteobacteria</taxon>
        <taxon>Hyphomicrobiales</taxon>
        <taxon>Alsobacteraceae</taxon>
        <taxon>Alsobacter</taxon>
    </lineage>
</organism>
<proteinExistence type="predicted"/>
<evidence type="ECO:0000313" key="3">
    <source>
        <dbReference type="EMBL" id="XBO37354.1"/>
    </source>
</evidence>
<dbReference type="AlphaFoldDB" id="A0AAU7JB24"/>
<reference evidence="3" key="1">
    <citation type="submission" date="2024-05" db="EMBL/GenBank/DDBJ databases">
        <authorList>
            <person name="Kim S."/>
            <person name="Heo J."/>
            <person name="Choi H."/>
            <person name="Choi Y."/>
            <person name="Kwon S.-W."/>
            <person name="Kim Y."/>
        </authorList>
    </citation>
    <scope>NUCLEOTIDE SEQUENCE</scope>
    <source>
        <strain evidence="3">KACC 23698</strain>
    </source>
</reference>
<accession>A0AAU7JB24</accession>
<feature type="region of interest" description="Disordered" evidence="1">
    <location>
        <begin position="1"/>
        <end position="38"/>
    </location>
</feature>
<sequence>MDEKKRRRRDRTGTSMDQQMGVSGDASVSPQGGALDPDVNAQIGRQLRSIYESVVNQPVPDRFLELLNQLDVKTGGEKKEAE</sequence>
<dbReference type="EMBL" id="CP157484">
    <property type="protein sequence ID" value="XBO37354.1"/>
    <property type="molecule type" value="Genomic_DNA"/>
</dbReference>
<evidence type="ECO:0000256" key="1">
    <source>
        <dbReference type="SAM" id="MobiDB-lite"/>
    </source>
</evidence>
<feature type="compositionally biased region" description="Basic residues" evidence="1">
    <location>
        <begin position="1"/>
        <end position="10"/>
    </location>
</feature>
<dbReference type="RefSeq" id="WP_406854175.1">
    <property type="nucleotide sequence ID" value="NZ_CP157484.1"/>
</dbReference>
<dbReference type="Pfam" id="PF18557">
    <property type="entry name" value="NepR"/>
    <property type="match status" value="1"/>
</dbReference>
<dbReference type="InterPro" id="IPR041649">
    <property type="entry name" value="NepR"/>
</dbReference>
<name>A0AAU7JB24_9HYPH</name>